<feature type="domain" description="Flagellar motor switch protein FliG middle" evidence="12">
    <location>
        <begin position="151"/>
        <end position="222"/>
    </location>
</feature>
<dbReference type="Proteomes" id="UP000823616">
    <property type="component" value="Unassembled WGS sequence"/>
</dbReference>
<dbReference type="AlphaFoldDB" id="A0A9D9HHG1"/>
<evidence type="ECO:0000256" key="2">
    <source>
        <dbReference type="ARBA" id="ARBA00004413"/>
    </source>
</evidence>
<comment type="similarity">
    <text evidence="3">Belongs to the FliG family.</text>
</comment>
<accession>A0A9D9HHG1</accession>
<name>A0A9D9HHG1_9SPIR</name>
<feature type="domain" description="Flagellar motor switch protein FliG N-terminal" evidence="13">
    <location>
        <begin position="45"/>
        <end position="143"/>
    </location>
</feature>
<gene>
    <name evidence="14" type="ORF">IAA96_05955</name>
</gene>
<reference evidence="14" key="2">
    <citation type="journal article" date="2021" name="PeerJ">
        <title>Extensive microbial diversity within the chicken gut microbiome revealed by metagenomics and culture.</title>
        <authorList>
            <person name="Gilroy R."/>
            <person name="Ravi A."/>
            <person name="Getino M."/>
            <person name="Pursley I."/>
            <person name="Horton D.L."/>
            <person name="Alikhan N.F."/>
            <person name="Baker D."/>
            <person name="Gharbi K."/>
            <person name="Hall N."/>
            <person name="Watson M."/>
            <person name="Adriaenssens E.M."/>
            <person name="Foster-Nyarko E."/>
            <person name="Jarju S."/>
            <person name="Secka A."/>
            <person name="Antonio M."/>
            <person name="Oren A."/>
            <person name="Chaudhuri R.R."/>
            <person name="La Ragione R."/>
            <person name="Hildebrand F."/>
            <person name="Pallen M.J."/>
        </authorList>
    </citation>
    <scope>NUCLEOTIDE SEQUENCE</scope>
    <source>
        <strain evidence="14">B3-4054</strain>
    </source>
</reference>
<dbReference type="GO" id="GO:0071973">
    <property type="term" value="P:bacterial-type flagellum-dependent cell motility"/>
    <property type="evidence" value="ECO:0007669"/>
    <property type="project" value="InterPro"/>
</dbReference>
<keyword evidence="9" id="KW-0975">Bacterial flagellum</keyword>
<dbReference type="Pfam" id="PF14841">
    <property type="entry name" value="FliG_M"/>
    <property type="match status" value="1"/>
</dbReference>
<dbReference type="GO" id="GO:0009425">
    <property type="term" value="C:bacterial-type flagellum basal body"/>
    <property type="evidence" value="ECO:0007669"/>
    <property type="project" value="UniProtKB-SubCell"/>
</dbReference>
<evidence type="ECO:0000256" key="5">
    <source>
        <dbReference type="ARBA" id="ARBA00022475"/>
    </source>
</evidence>
<protein>
    <recommendedName>
        <fullName evidence="4">Flagellar motor switch protein FliG</fullName>
    </recommendedName>
</protein>
<keyword evidence="14" id="KW-0282">Flagellum</keyword>
<dbReference type="InterPro" id="IPR032779">
    <property type="entry name" value="FliG_M"/>
</dbReference>
<evidence type="ECO:0000256" key="1">
    <source>
        <dbReference type="ARBA" id="ARBA00004117"/>
    </source>
</evidence>
<evidence type="ECO:0000256" key="9">
    <source>
        <dbReference type="ARBA" id="ARBA00023143"/>
    </source>
</evidence>
<dbReference type="InterPro" id="IPR011002">
    <property type="entry name" value="FliG_a-hlx"/>
</dbReference>
<organism evidence="14 15">
    <name type="scientific">Candidatus Avitreponema avistercoris</name>
    <dbReference type="NCBI Taxonomy" id="2840705"/>
    <lineage>
        <taxon>Bacteria</taxon>
        <taxon>Pseudomonadati</taxon>
        <taxon>Spirochaetota</taxon>
        <taxon>Spirochaetia</taxon>
        <taxon>Spirochaetales</taxon>
        <taxon>Candidatus Avitreponema</taxon>
    </lineage>
</organism>
<dbReference type="SUPFAM" id="SSF48029">
    <property type="entry name" value="FliG"/>
    <property type="match status" value="2"/>
</dbReference>
<feature type="compositionally biased region" description="Basic and acidic residues" evidence="10">
    <location>
        <begin position="7"/>
        <end position="18"/>
    </location>
</feature>
<evidence type="ECO:0000313" key="14">
    <source>
        <dbReference type="EMBL" id="MBO8450633.1"/>
    </source>
</evidence>
<keyword evidence="6" id="KW-0145">Chemotaxis</keyword>
<dbReference type="PRINTS" id="PR00954">
    <property type="entry name" value="FLGMOTORFLIG"/>
</dbReference>
<dbReference type="InterPro" id="IPR028263">
    <property type="entry name" value="FliG_N"/>
</dbReference>
<comment type="caution">
    <text evidence="14">The sequence shown here is derived from an EMBL/GenBank/DDBJ whole genome shotgun (WGS) entry which is preliminary data.</text>
</comment>
<evidence type="ECO:0000259" key="12">
    <source>
        <dbReference type="Pfam" id="PF14841"/>
    </source>
</evidence>
<dbReference type="Gene3D" id="1.10.220.30">
    <property type="match status" value="3"/>
</dbReference>
<keyword evidence="7" id="KW-0283">Flagellar rotation</keyword>
<evidence type="ECO:0000256" key="7">
    <source>
        <dbReference type="ARBA" id="ARBA00022779"/>
    </source>
</evidence>
<dbReference type="InterPro" id="IPR000090">
    <property type="entry name" value="Flg_Motor_Flig"/>
</dbReference>
<keyword evidence="8" id="KW-0472">Membrane</keyword>
<dbReference type="Pfam" id="PF14842">
    <property type="entry name" value="FliG_N"/>
    <property type="match status" value="1"/>
</dbReference>
<evidence type="ECO:0000256" key="10">
    <source>
        <dbReference type="SAM" id="MobiDB-lite"/>
    </source>
</evidence>
<dbReference type="GO" id="GO:0005886">
    <property type="term" value="C:plasma membrane"/>
    <property type="evidence" value="ECO:0007669"/>
    <property type="project" value="UniProtKB-SubCell"/>
</dbReference>
<sequence>MGSVSDSIEREREKEGESGRSGLLKVPGSAAAGKEGGQKKESVWRRVAKFLILIGSEEAARVLSMLEPAQVERIVLEVASIRSVDPDEAAAIFAEFDALAKKAAASASGGVDTARDILTNAFGDEKAAQVIQKSVPVSVEKPFAFLESVSPEKLFQLLRGEAPAVRAAALSQCPPKLAAGAIACMPPEMKNETVLSLAKLKELNPGALRTLAASMQEKLRKLAVSSTTSVDGPSVLAGILRKMDGKAERVLLDSLDETDPALVKDIRDRLFTPDDILRADDRFLQEELRRMKDHDIAALIAGREEDFRGKILRNMSKLRGAAVLEEESACSPFSARESAQAGEAFFRAVRQGWESGKCPLEGEDEVWVN</sequence>
<feature type="region of interest" description="Disordered" evidence="10">
    <location>
        <begin position="1"/>
        <end position="39"/>
    </location>
</feature>
<evidence type="ECO:0000259" key="13">
    <source>
        <dbReference type="Pfam" id="PF14842"/>
    </source>
</evidence>
<dbReference type="InterPro" id="IPR023087">
    <property type="entry name" value="Flg_Motor_Flig_C"/>
</dbReference>
<dbReference type="EMBL" id="JADIMS010000109">
    <property type="protein sequence ID" value="MBO8450633.1"/>
    <property type="molecule type" value="Genomic_DNA"/>
</dbReference>
<dbReference type="GO" id="GO:0003774">
    <property type="term" value="F:cytoskeletal motor activity"/>
    <property type="evidence" value="ECO:0007669"/>
    <property type="project" value="InterPro"/>
</dbReference>
<keyword evidence="14" id="KW-0966">Cell projection</keyword>
<evidence type="ECO:0000256" key="3">
    <source>
        <dbReference type="ARBA" id="ARBA00010299"/>
    </source>
</evidence>
<reference evidence="14" key="1">
    <citation type="submission" date="2020-10" db="EMBL/GenBank/DDBJ databases">
        <authorList>
            <person name="Gilroy R."/>
        </authorList>
    </citation>
    <scope>NUCLEOTIDE SEQUENCE</scope>
    <source>
        <strain evidence="14">B3-4054</strain>
    </source>
</reference>
<evidence type="ECO:0000256" key="4">
    <source>
        <dbReference type="ARBA" id="ARBA00021870"/>
    </source>
</evidence>
<evidence type="ECO:0000256" key="8">
    <source>
        <dbReference type="ARBA" id="ARBA00023136"/>
    </source>
</evidence>
<comment type="subcellular location">
    <subcellularLocation>
        <location evidence="1">Bacterial flagellum basal body</location>
    </subcellularLocation>
    <subcellularLocation>
        <location evidence="2">Cell membrane</location>
        <topology evidence="2">Peripheral membrane protein</topology>
        <orientation evidence="2">Cytoplasmic side</orientation>
    </subcellularLocation>
</comment>
<proteinExistence type="inferred from homology"/>
<keyword evidence="5" id="KW-1003">Cell membrane</keyword>
<evidence type="ECO:0000259" key="11">
    <source>
        <dbReference type="Pfam" id="PF01706"/>
    </source>
</evidence>
<evidence type="ECO:0000256" key="6">
    <source>
        <dbReference type="ARBA" id="ARBA00022500"/>
    </source>
</evidence>
<dbReference type="GO" id="GO:0006935">
    <property type="term" value="P:chemotaxis"/>
    <property type="evidence" value="ECO:0007669"/>
    <property type="project" value="UniProtKB-KW"/>
</dbReference>
<dbReference type="Pfam" id="PF01706">
    <property type="entry name" value="FliG_C"/>
    <property type="match status" value="1"/>
</dbReference>
<dbReference type="PANTHER" id="PTHR30534">
    <property type="entry name" value="FLAGELLAR MOTOR SWITCH PROTEIN FLIG"/>
    <property type="match status" value="1"/>
</dbReference>
<evidence type="ECO:0000313" key="15">
    <source>
        <dbReference type="Proteomes" id="UP000823616"/>
    </source>
</evidence>
<dbReference type="PANTHER" id="PTHR30534:SF0">
    <property type="entry name" value="FLAGELLAR MOTOR SWITCH PROTEIN FLIG"/>
    <property type="match status" value="1"/>
</dbReference>
<feature type="domain" description="Flagellar motor switch protein FliG C-terminal" evidence="11">
    <location>
        <begin position="253"/>
        <end position="357"/>
    </location>
</feature>
<keyword evidence="14" id="KW-0969">Cilium</keyword>